<keyword evidence="8" id="KW-0067">ATP-binding</keyword>
<evidence type="ECO:0000313" key="9">
    <source>
        <dbReference type="Proteomes" id="UP000246894"/>
    </source>
</evidence>
<gene>
    <name evidence="6" type="primary">ruvA</name>
    <name evidence="8" type="ORF">AURMO_00783</name>
</gene>
<dbReference type="EMBL" id="CP023994">
    <property type="protein sequence ID" value="AWR21388.1"/>
    <property type="molecule type" value="Genomic_DNA"/>
</dbReference>
<evidence type="ECO:0000256" key="1">
    <source>
        <dbReference type="ARBA" id="ARBA00022490"/>
    </source>
</evidence>
<proteinExistence type="inferred from homology"/>
<organism evidence="8 9">
    <name type="scientific">Aurantimicrobium photophilum</name>
    <dbReference type="NCBI Taxonomy" id="1987356"/>
    <lineage>
        <taxon>Bacteria</taxon>
        <taxon>Bacillati</taxon>
        <taxon>Actinomycetota</taxon>
        <taxon>Actinomycetes</taxon>
        <taxon>Micrococcales</taxon>
        <taxon>Microbacteriaceae</taxon>
        <taxon>Aurantimicrobium</taxon>
    </lineage>
</organism>
<dbReference type="GO" id="GO:0009378">
    <property type="term" value="F:four-way junction helicase activity"/>
    <property type="evidence" value="ECO:0007669"/>
    <property type="project" value="InterPro"/>
</dbReference>
<comment type="subunit">
    <text evidence="6">Homotetramer. Forms an RuvA(8)-RuvB(12)-Holliday junction (HJ) complex. HJ DNA is sandwiched between 2 RuvA tetramers; dsDNA enters through RuvA and exits via RuvB. An RuvB hexamer assembles on each DNA strand where it exits the tetramer. Each RuvB hexamer is contacted by two RuvA subunits (via domain III) on 2 adjacent RuvB subunits; this complex drives branch migration. In the full resolvosome a probable DNA-RuvA(4)-RuvB(12)-RuvC(2) complex forms which resolves the HJ.</text>
</comment>
<dbReference type="SUPFAM" id="SSF47781">
    <property type="entry name" value="RuvA domain 2-like"/>
    <property type="match status" value="1"/>
</dbReference>
<evidence type="ECO:0000256" key="4">
    <source>
        <dbReference type="ARBA" id="ARBA00023172"/>
    </source>
</evidence>
<keyword evidence="4 6" id="KW-0233">DNA recombination</keyword>
<feature type="domain" description="Helix-hairpin-helix DNA-binding motif class 1" evidence="7">
    <location>
        <begin position="107"/>
        <end position="126"/>
    </location>
</feature>
<dbReference type="Pfam" id="PF01330">
    <property type="entry name" value="RuvA_N"/>
    <property type="match status" value="1"/>
</dbReference>
<dbReference type="RefSeq" id="WP_110233236.1">
    <property type="nucleotide sequence ID" value="NZ_CP023994.1"/>
</dbReference>
<keyword evidence="9" id="KW-1185">Reference proteome</keyword>
<sequence>MIASLRGTVLSVRENTCIVDVNGVGYAVNITPSHKRSLHVGNEYSFLTSLIVREDSMTLFGFENPESLELFELLLSVSGVGPRSALAVLAELSPADILTAVVNEDDTAFKKVSGVGPKTAKLIIVQLAGKLTALSHTDVVASAIPASSAITLSVVQALVGLGWNEKTARDAVESLDTSSASATTASVLKEALASLARNS</sequence>
<dbReference type="Pfam" id="PF14520">
    <property type="entry name" value="HHH_5"/>
    <property type="match status" value="1"/>
</dbReference>
<keyword evidence="8" id="KW-0547">Nucleotide-binding</keyword>
<evidence type="ECO:0000259" key="7">
    <source>
        <dbReference type="SMART" id="SM00278"/>
    </source>
</evidence>
<keyword evidence="2 6" id="KW-0227">DNA damage</keyword>
<keyword evidence="3 6" id="KW-0238">DNA-binding</keyword>
<dbReference type="InterPro" id="IPR013849">
    <property type="entry name" value="DNA_helicase_Holl-junc_RuvA_I"/>
</dbReference>
<dbReference type="Gene3D" id="1.10.8.10">
    <property type="entry name" value="DNA helicase RuvA subunit, C-terminal domain"/>
    <property type="match status" value="1"/>
</dbReference>
<protein>
    <recommendedName>
        <fullName evidence="6">Holliday junction branch migration complex subunit RuvA</fullName>
    </recommendedName>
</protein>
<evidence type="ECO:0000256" key="5">
    <source>
        <dbReference type="ARBA" id="ARBA00023204"/>
    </source>
</evidence>
<dbReference type="GO" id="GO:0005524">
    <property type="term" value="F:ATP binding"/>
    <property type="evidence" value="ECO:0007669"/>
    <property type="project" value="InterPro"/>
</dbReference>
<comment type="similarity">
    <text evidence="6">Belongs to the RuvA family.</text>
</comment>
<keyword evidence="1 6" id="KW-0963">Cytoplasm</keyword>
<dbReference type="InterPro" id="IPR012340">
    <property type="entry name" value="NA-bd_OB-fold"/>
</dbReference>
<keyword evidence="8" id="KW-0378">Hydrolase</keyword>
<dbReference type="GO" id="GO:0006281">
    <property type="term" value="P:DNA repair"/>
    <property type="evidence" value="ECO:0007669"/>
    <property type="project" value="UniProtKB-UniRule"/>
</dbReference>
<feature type="domain" description="Helix-hairpin-helix DNA-binding motif class 1" evidence="7">
    <location>
        <begin position="72"/>
        <end position="91"/>
    </location>
</feature>
<evidence type="ECO:0000256" key="2">
    <source>
        <dbReference type="ARBA" id="ARBA00022763"/>
    </source>
</evidence>
<dbReference type="GO" id="GO:0009379">
    <property type="term" value="C:Holliday junction helicase complex"/>
    <property type="evidence" value="ECO:0007669"/>
    <property type="project" value="InterPro"/>
</dbReference>
<dbReference type="SUPFAM" id="SSF50249">
    <property type="entry name" value="Nucleic acid-binding proteins"/>
    <property type="match status" value="1"/>
</dbReference>
<dbReference type="InterPro" id="IPR036267">
    <property type="entry name" value="RuvA_C_sf"/>
</dbReference>
<dbReference type="SMART" id="SM00278">
    <property type="entry name" value="HhH1"/>
    <property type="match status" value="2"/>
</dbReference>
<evidence type="ECO:0000313" key="8">
    <source>
        <dbReference type="EMBL" id="AWR21388.1"/>
    </source>
</evidence>
<evidence type="ECO:0000256" key="6">
    <source>
        <dbReference type="HAMAP-Rule" id="MF_00031"/>
    </source>
</evidence>
<dbReference type="OrthoDB" id="5293449at2"/>
<keyword evidence="5 6" id="KW-0234">DNA repair</keyword>
<dbReference type="GO" id="GO:0016787">
    <property type="term" value="F:hydrolase activity"/>
    <property type="evidence" value="ECO:0007669"/>
    <property type="project" value="UniProtKB-KW"/>
</dbReference>
<comment type="subcellular location">
    <subcellularLocation>
        <location evidence="6">Cytoplasm</location>
    </subcellularLocation>
</comment>
<dbReference type="Proteomes" id="UP000246894">
    <property type="component" value="Chromosome"/>
</dbReference>
<dbReference type="CDD" id="cd14332">
    <property type="entry name" value="UBA_RuvA_C"/>
    <property type="match status" value="1"/>
</dbReference>
<dbReference type="SUPFAM" id="SSF46929">
    <property type="entry name" value="DNA helicase RuvA subunit, C-terminal domain"/>
    <property type="match status" value="1"/>
</dbReference>
<comment type="function">
    <text evidence="6">The RuvA-RuvB-RuvC complex processes Holliday junction (HJ) DNA during genetic recombination and DNA repair, while the RuvA-RuvB complex plays an important role in the rescue of blocked DNA replication forks via replication fork reversal (RFR). RuvA specifically binds to HJ cruciform DNA, conferring on it an open structure. The RuvB hexamer acts as an ATP-dependent pump, pulling dsDNA into and through the RuvAB complex. HJ branch migration allows RuvC to scan DNA until it finds its consensus sequence, where it cleaves and resolves the cruciform DNA.</text>
</comment>
<dbReference type="InterPro" id="IPR010994">
    <property type="entry name" value="RuvA_2-like"/>
</dbReference>
<dbReference type="GO" id="GO:0000400">
    <property type="term" value="F:four-way junction DNA binding"/>
    <property type="evidence" value="ECO:0007669"/>
    <property type="project" value="UniProtKB-UniRule"/>
</dbReference>
<dbReference type="InterPro" id="IPR003583">
    <property type="entry name" value="Hlx-hairpin-Hlx_DNA-bd_motif"/>
</dbReference>
<reference evidence="8 9" key="1">
    <citation type="submission" date="2017-10" db="EMBL/GenBank/DDBJ databases">
        <title>Genome of an Actinobacterium that displays light-enhanced growth.</title>
        <authorList>
            <person name="Maresca J.A."/>
            <person name="Hempel P."/>
            <person name="Shevchenko O."/>
            <person name="Miller K.J."/>
            <person name="Hahn M.W."/>
        </authorList>
    </citation>
    <scope>NUCLEOTIDE SEQUENCE [LARGE SCALE GENOMIC DNA]</scope>
    <source>
        <strain evidence="8 9">MWH-Mo1</strain>
    </source>
</reference>
<dbReference type="AlphaFoldDB" id="A0A2Z3S342"/>
<evidence type="ECO:0000256" key="3">
    <source>
        <dbReference type="ARBA" id="ARBA00023125"/>
    </source>
</evidence>
<dbReference type="GO" id="GO:0048476">
    <property type="term" value="C:Holliday junction resolvase complex"/>
    <property type="evidence" value="ECO:0007669"/>
    <property type="project" value="UniProtKB-UniRule"/>
</dbReference>
<dbReference type="GO" id="GO:0006310">
    <property type="term" value="P:DNA recombination"/>
    <property type="evidence" value="ECO:0007669"/>
    <property type="project" value="UniProtKB-UniRule"/>
</dbReference>
<dbReference type="Gene3D" id="2.40.50.140">
    <property type="entry name" value="Nucleic acid-binding proteins"/>
    <property type="match status" value="1"/>
</dbReference>
<keyword evidence="8" id="KW-0347">Helicase</keyword>
<dbReference type="Gene3D" id="1.10.150.20">
    <property type="entry name" value="5' to 3' exonuclease, C-terminal subdomain"/>
    <property type="match status" value="1"/>
</dbReference>
<dbReference type="GO" id="GO:0005737">
    <property type="term" value="C:cytoplasm"/>
    <property type="evidence" value="ECO:0007669"/>
    <property type="project" value="UniProtKB-SubCell"/>
</dbReference>
<accession>A0A2Z3S342</accession>
<feature type="region of interest" description="Domain III" evidence="6">
    <location>
        <begin position="148"/>
        <end position="199"/>
    </location>
</feature>
<comment type="domain">
    <text evidence="6">Has three domains with a flexible linker between the domains II and III and assumes an 'L' shape. Domain III is highly mobile and contacts RuvB.</text>
</comment>
<comment type="caution">
    <text evidence="6">Lacks conserved residue(s) required for the propagation of feature annotation.</text>
</comment>
<dbReference type="HAMAP" id="MF_00031">
    <property type="entry name" value="DNA_HJ_migration_RuvA"/>
    <property type="match status" value="1"/>
</dbReference>
<dbReference type="KEGG" id="aum:AURMO_00783"/>
<dbReference type="Pfam" id="PF07499">
    <property type="entry name" value="RuvA_C"/>
    <property type="match status" value="1"/>
</dbReference>
<dbReference type="NCBIfam" id="TIGR00084">
    <property type="entry name" value="ruvA"/>
    <property type="match status" value="1"/>
</dbReference>
<dbReference type="InterPro" id="IPR000085">
    <property type="entry name" value="RuvA"/>
</dbReference>
<name>A0A2Z3S342_9MICO</name>
<dbReference type="InterPro" id="IPR011114">
    <property type="entry name" value="RuvA_C"/>
</dbReference>